<dbReference type="PANTHER" id="PTHR11079">
    <property type="entry name" value="CYTOSINE DEAMINASE FAMILY MEMBER"/>
    <property type="match status" value="1"/>
</dbReference>
<keyword evidence="1" id="KW-0819">tRNA processing</keyword>
<evidence type="ECO:0000259" key="4">
    <source>
        <dbReference type="PROSITE" id="PS51747"/>
    </source>
</evidence>
<evidence type="ECO:0000256" key="1">
    <source>
        <dbReference type="ARBA" id="ARBA00022694"/>
    </source>
</evidence>
<dbReference type="EMBL" id="BNCO01000003">
    <property type="protein sequence ID" value="GIL45787.1"/>
    <property type="molecule type" value="Genomic_DNA"/>
</dbReference>
<dbReference type="GO" id="GO:0005737">
    <property type="term" value="C:cytoplasm"/>
    <property type="evidence" value="ECO:0007669"/>
    <property type="project" value="TreeGrafter"/>
</dbReference>
<gene>
    <name evidence="5" type="ORF">Vafri_2936</name>
</gene>
<proteinExistence type="inferred from homology"/>
<comment type="caution">
    <text evidence="5">The sequence shown here is derived from an EMBL/GenBank/DDBJ whole genome shotgun (WGS) entry which is preliminary data.</text>
</comment>
<dbReference type="PROSITE" id="PS51747">
    <property type="entry name" value="CYT_DCMP_DEAMINASES_2"/>
    <property type="match status" value="1"/>
</dbReference>
<keyword evidence="6" id="KW-1185">Reference proteome</keyword>
<evidence type="ECO:0000256" key="3">
    <source>
        <dbReference type="SAM" id="MobiDB-lite"/>
    </source>
</evidence>
<feature type="compositionally biased region" description="Polar residues" evidence="3">
    <location>
        <begin position="256"/>
        <end position="278"/>
    </location>
</feature>
<dbReference type="GO" id="GO:0008033">
    <property type="term" value="P:tRNA processing"/>
    <property type="evidence" value="ECO:0007669"/>
    <property type="project" value="UniProtKB-KW"/>
</dbReference>
<dbReference type="InterPro" id="IPR002125">
    <property type="entry name" value="CMP_dCMP_dom"/>
</dbReference>
<dbReference type="SUPFAM" id="SSF53927">
    <property type="entry name" value="Cytidine deaminase-like"/>
    <property type="match status" value="1"/>
</dbReference>
<reference evidence="5" key="1">
    <citation type="journal article" date="2021" name="Proc. Natl. Acad. Sci. U.S.A.">
        <title>Three genomes in the algal genus Volvox reveal the fate of a haploid sex-determining region after a transition to homothallism.</title>
        <authorList>
            <person name="Yamamoto K."/>
            <person name="Hamaji T."/>
            <person name="Kawai-Toyooka H."/>
            <person name="Matsuzaki R."/>
            <person name="Takahashi F."/>
            <person name="Nishimura Y."/>
            <person name="Kawachi M."/>
            <person name="Noguchi H."/>
            <person name="Minakuchi Y."/>
            <person name="Umen J.G."/>
            <person name="Toyoda A."/>
            <person name="Nozaki H."/>
        </authorList>
    </citation>
    <scope>NUCLEOTIDE SEQUENCE</scope>
    <source>
        <strain evidence="5">NIES-3780</strain>
    </source>
</reference>
<organism evidence="5 6">
    <name type="scientific">Volvox africanus</name>
    <dbReference type="NCBI Taxonomy" id="51714"/>
    <lineage>
        <taxon>Eukaryota</taxon>
        <taxon>Viridiplantae</taxon>
        <taxon>Chlorophyta</taxon>
        <taxon>core chlorophytes</taxon>
        <taxon>Chlorophyceae</taxon>
        <taxon>CS clade</taxon>
        <taxon>Chlamydomonadales</taxon>
        <taxon>Volvocaceae</taxon>
        <taxon>Volvox</taxon>
    </lineage>
</organism>
<sequence>MAAEDVVFEMGVLVPSQTELPLRTVLLAVAAFPNKVGNLLMKALGAAAPLPELKHLKRVRKAPDDGSLLEAILCALGDEGVSEAALTAVTTEPDVARMDPLELDHLPASLQTLYTQHGGQRLRLVHGAALAPQTRQQWETWTKLWPITWRIPDNGTPVLVETPVDEYTQQYFERHMRTALQLAYLSCVDNAALIVDPDSAAPVAKAADRSAVHPLQHAVMAAVQAASERDLALWPPGLTSVDPYSGSGVDAMNVTPDANGSSEEIGTQGQSHGESNSAPDELRRELNGGDSRIDAGTGSTGDEDDTVEGLACKRQRLDTGPQEPQASARSRPYMCTGYDCFVVREPCIMCAMALVHSRVQRVIYCEPDATFGALGGCRRLHACKSLNHSYQVYRLGLKRET</sequence>
<feature type="compositionally biased region" description="Basic and acidic residues" evidence="3">
    <location>
        <begin position="280"/>
        <end position="293"/>
    </location>
</feature>
<comment type="similarity">
    <text evidence="2">Belongs to the cytidine and deoxycytidylate deaminase family. ADAT3 subfamily.</text>
</comment>
<feature type="domain" description="CMP/dCMP-type deaminase" evidence="4">
    <location>
        <begin position="214"/>
        <end position="393"/>
    </location>
</feature>
<evidence type="ECO:0000256" key="2">
    <source>
        <dbReference type="ARBA" id="ARBA00038160"/>
    </source>
</evidence>
<dbReference type="Gene3D" id="3.40.140.10">
    <property type="entry name" value="Cytidine Deaminase, domain 2"/>
    <property type="match status" value="1"/>
</dbReference>
<evidence type="ECO:0000313" key="6">
    <source>
        <dbReference type="Proteomes" id="UP000747399"/>
    </source>
</evidence>
<dbReference type="InterPro" id="IPR016193">
    <property type="entry name" value="Cytidine_deaminase-like"/>
</dbReference>
<name>A0A8J4AQG9_9CHLO</name>
<feature type="region of interest" description="Disordered" evidence="3">
    <location>
        <begin position="248"/>
        <end position="308"/>
    </location>
</feature>
<dbReference type="PANTHER" id="PTHR11079:SF156">
    <property type="entry name" value="INACTIVE TRNA-SPECIFIC ADENOSINE DEAMINASE-LIKE PROTEIN 3-RELATED"/>
    <property type="match status" value="1"/>
</dbReference>
<accession>A0A8J4AQG9</accession>
<protein>
    <recommendedName>
        <fullName evidence="4">CMP/dCMP-type deaminase domain-containing protein</fullName>
    </recommendedName>
</protein>
<dbReference type="Proteomes" id="UP000747399">
    <property type="component" value="Unassembled WGS sequence"/>
</dbReference>
<dbReference type="GO" id="GO:0005634">
    <property type="term" value="C:nucleus"/>
    <property type="evidence" value="ECO:0007669"/>
    <property type="project" value="TreeGrafter"/>
</dbReference>
<dbReference type="GO" id="GO:0052717">
    <property type="term" value="F:tRNA-specific adenosine-34 deaminase activity"/>
    <property type="evidence" value="ECO:0007669"/>
    <property type="project" value="TreeGrafter"/>
</dbReference>
<dbReference type="AlphaFoldDB" id="A0A8J4AQG9"/>
<evidence type="ECO:0000313" key="5">
    <source>
        <dbReference type="EMBL" id="GIL45787.1"/>
    </source>
</evidence>